<sequence length="165" mass="18877">MILKLIVALSFFSLIGAQIPCDEEYGLHCPDKSSWEVGECIKEKVGMDSLSDTCKSYLNAMSVCKSDITAHCPNLEFTGEVIVCLLNWTSPSKLSSSCLSSLTPYKESDKEVERSEEDERRANARRRRRNKAAGMAREQKNREKNKEEKKDRKRKRRGIKVEKEL</sequence>
<gene>
    <name evidence="3" type="ORF">TrCOL_g12352</name>
</gene>
<evidence type="ECO:0000313" key="3">
    <source>
        <dbReference type="EMBL" id="GMI48246.1"/>
    </source>
</evidence>
<evidence type="ECO:0000256" key="2">
    <source>
        <dbReference type="SAM" id="SignalP"/>
    </source>
</evidence>
<feature type="signal peptide" evidence="2">
    <location>
        <begin position="1"/>
        <end position="17"/>
    </location>
</feature>
<keyword evidence="2" id="KW-0732">Signal</keyword>
<protein>
    <submittedName>
        <fullName evidence="3">Uncharacterized protein</fullName>
    </submittedName>
</protein>
<accession>A0A9W7GNZ1</accession>
<feature type="compositionally biased region" description="Basic and acidic residues" evidence="1">
    <location>
        <begin position="106"/>
        <end position="122"/>
    </location>
</feature>
<dbReference type="OrthoDB" id="201357at2759"/>
<feature type="compositionally biased region" description="Low complexity" evidence="1">
    <location>
        <begin position="92"/>
        <end position="102"/>
    </location>
</feature>
<feature type="chain" id="PRO_5040883885" evidence="2">
    <location>
        <begin position="18"/>
        <end position="165"/>
    </location>
</feature>
<evidence type="ECO:0000313" key="4">
    <source>
        <dbReference type="Proteomes" id="UP001165065"/>
    </source>
</evidence>
<reference evidence="4" key="1">
    <citation type="journal article" date="2023" name="Commun. Biol.">
        <title>Genome analysis of Parmales, the sister group of diatoms, reveals the evolutionary specialization of diatoms from phago-mixotrophs to photoautotrophs.</title>
        <authorList>
            <person name="Ban H."/>
            <person name="Sato S."/>
            <person name="Yoshikawa S."/>
            <person name="Yamada K."/>
            <person name="Nakamura Y."/>
            <person name="Ichinomiya M."/>
            <person name="Sato N."/>
            <person name="Blanc-Mathieu R."/>
            <person name="Endo H."/>
            <person name="Kuwata A."/>
            <person name="Ogata H."/>
        </authorList>
    </citation>
    <scope>NUCLEOTIDE SEQUENCE [LARGE SCALE GENOMIC DNA]</scope>
</reference>
<feature type="region of interest" description="Disordered" evidence="1">
    <location>
        <begin position="92"/>
        <end position="165"/>
    </location>
</feature>
<dbReference type="EMBL" id="BRYA01000382">
    <property type="protein sequence ID" value="GMI48246.1"/>
    <property type="molecule type" value="Genomic_DNA"/>
</dbReference>
<proteinExistence type="predicted"/>
<comment type="caution">
    <text evidence="3">The sequence shown here is derived from an EMBL/GenBank/DDBJ whole genome shotgun (WGS) entry which is preliminary data.</text>
</comment>
<dbReference type="Proteomes" id="UP001165065">
    <property type="component" value="Unassembled WGS sequence"/>
</dbReference>
<feature type="compositionally biased region" description="Basic and acidic residues" evidence="1">
    <location>
        <begin position="137"/>
        <end position="150"/>
    </location>
</feature>
<keyword evidence="4" id="KW-1185">Reference proteome</keyword>
<name>A0A9W7GNZ1_9STRA</name>
<evidence type="ECO:0000256" key="1">
    <source>
        <dbReference type="SAM" id="MobiDB-lite"/>
    </source>
</evidence>
<dbReference type="AlphaFoldDB" id="A0A9W7GNZ1"/>
<organism evidence="3 4">
    <name type="scientific">Triparma columacea</name>
    <dbReference type="NCBI Taxonomy" id="722753"/>
    <lineage>
        <taxon>Eukaryota</taxon>
        <taxon>Sar</taxon>
        <taxon>Stramenopiles</taxon>
        <taxon>Ochrophyta</taxon>
        <taxon>Bolidophyceae</taxon>
        <taxon>Parmales</taxon>
        <taxon>Triparmaceae</taxon>
        <taxon>Triparma</taxon>
    </lineage>
</organism>